<dbReference type="EMBL" id="CAAALY010105801">
    <property type="protein sequence ID" value="VEL29744.1"/>
    <property type="molecule type" value="Genomic_DNA"/>
</dbReference>
<name>A0A3S5BM07_9PLAT</name>
<organism evidence="1 2">
    <name type="scientific">Protopolystoma xenopodis</name>
    <dbReference type="NCBI Taxonomy" id="117903"/>
    <lineage>
        <taxon>Eukaryota</taxon>
        <taxon>Metazoa</taxon>
        <taxon>Spiralia</taxon>
        <taxon>Lophotrochozoa</taxon>
        <taxon>Platyhelminthes</taxon>
        <taxon>Monogenea</taxon>
        <taxon>Polyopisthocotylea</taxon>
        <taxon>Polystomatidea</taxon>
        <taxon>Polystomatidae</taxon>
        <taxon>Protopolystoma</taxon>
    </lineage>
</organism>
<evidence type="ECO:0000313" key="1">
    <source>
        <dbReference type="EMBL" id="VEL29744.1"/>
    </source>
</evidence>
<dbReference type="AlphaFoldDB" id="A0A3S5BM07"/>
<reference evidence="1" key="1">
    <citation type="submission" date="2018-11" db="EMBL/GenBank/DDBJ databases">
        <authorList>
            <consortium name="Pathogen Informatics"/>
        </authorList>
    </citation>
    <scope>NUCLEOTIDE SEQUENCE</scope>
</reference>
<keyword evidence="2" id="KW-1185">Reference proteome</keyword>
<accession>A0A3S5BM07</accession>
<proteinExistence type="predicted"/>
<evidence type="ECO:0000313" key="2">
    <source>
        <dbReference type="Proteomes" id="UP000784294"/>
    </source>
</evidence>
<protein>
    <submittedName>
        <fullName evidence="1">Uncharacterized protein</fullName>
    </submittedName>
</protein>
<sequence length="107" mass="12157">MRLLDEPTSRMYSSSSPLISHCVFIIKISVQTTEEPFHRLESSNRASCWRNPFLQVEDVITSACLLYPLFCLGSLPTLCSSVFCLLLSSSRSTQLFSFVLLYDWPPT</sequence>
<comment type="caution">
    <text evidence="1">The sequence shown here is derived from an EMBL/GenBank/DDBJ whole genome shotgun (WGS) entry which is preliminary data.</text>
</comment>
<gene>
    <name evidence="1" type="ORF">PXEA_LOCUS23184</name>
</gene>
<dbReference type="Proteomes" id="UP000784294">
    <property type="component" value="Unassembled WGS sequence"/>
</dbReference>